<dbReference type="InterPro" id="IPR001810">
    <property type="entry name" value="F-box_dom"/>
</dbReference>
<accession>A0AA38S7V4</accession>
<evidence type="ECO:0000313" key="3">
    <source>
        <dbReference type="Proteomes" id="UP001172457"/>
    </source>
</evidence>
<dbReference type="InterPro" id="IPR032675">
    <property type="entry name" value="LRR_dom_sf"/>
</dbReference>
<dbReference type="Pfam" id="PF12937">
    <property type="entry name" value="F-box-like"/>
    <property type="match status" value="1"/>
</dbReference>
<dbReference type="Proteomes" id="UP001172457">
    <property type="component" value="Chromosome 8"/>
</dbReference>
<dbReference type="PROSITE" id="PS50181">
    <property type="entry name" value="FBOX"/>
    <property type="match status" value="1"/>
</dbReference>
<dbReference type="Gene3D" id="3.80.10.10">
    <property type="entry name" value="Ribonuclease Inhibitor"/>
    <property type="match status" value="1"/>
</dbReference>
<dbReference type="PANTHER" id="PTHR34145">
    <property type="entry name" value="OS02G0105600 PROTEIN"/>
    <property type="match status" value="1"/>
</dbReference>
<evidence type="ECO:0000313" key="2">
    <source>
        <dbReference type="EMBL" id="KAJ9537403.1"/>
    </source>
</evidence>
<gene>
    <name evidence="2" type="ORF">OSB04_030136</name>
</gene>
<sequence>MLCYPAIAAMRVINAQRPFYQVSIKGGEIGTKTPLELMFRAIQIMQLKKTHKRITEPYHSEMEEKTLIAYMVCWWRLNRHLVKWETESSSELKSGKMGMDSLPDDVVQNILSKLSNANDVASCNSVSNRWRKLLTSYRKRLCFSRDIFENLKPPQTPDSIMMQMVSSVSQLEQLVVSCRFTVEGLTSWLPVAGSSLKNLELRVAHPPTKVRRILECINQATARNLEYIKLWHVMMTRIPKLDVFHKLRCLEICEVIMEDSVLMEALRATPHLTRLVLLDCKGLSSVQIELPELRHCQLETCYTSGCSITLRAPKLQHLKVRGLAWIRVDDTNCLKTFSIVNYSCTAPVVELGDNLMALESLSANGYQWRWEDVTRMLQHATEVKHLSLDMRLIPGSTPIFPEIDFLDLFKTRPKLEFLHIHDVMIDALCNNHMTTTTPLKNRLVIPCLEEVVIILALPSNVGKVTWVVKSLLKYGTKLKKIKMIVNDFLTENHCLDRFCNEIPSVGNGVALIGLPVITESKL</sequence>
<name>A0AA38S7V4_9ASTR</name>
<dbReference type="AlphaFoldDB" id="A0AA38S7V4"/>
<keyword evidence="3" id="KW-1185">Reference proteome</keyword>
<dbReference type="Pfam" id="PF24758">
    <property type="entry name" value="LRR_At5g56370"/>
    <property type="match status" value="1"/>
</dbReference>
<dbReference type="InterPro" id="IPR053772">
    <property type="entry name" value="At1g61320/At1g61330-like"/>
</dbReference>
<evidence type="ECO:0000259" key="1">
    <source>
        <dbReference type="PROSITE" id="PS50181"/>
    </source>
</evidence>
<dbReference type="SUPFAM" id="SSF52047">
    <property type="entry name" value="RNI-like"/>
    <property type="match status" value="1"/>
</dbReference>
<proteinExistence type="predicted"/>
<dbReference type="EMBL" id="JARYMX010000008">
    <property type="protein sequence ID" value="KAJ9537403.1"/>
    <property type="molecule type" value="Genomic_DNA"/>
</dbReference>
<reference evidence="2" key="1">
    <citation type="submission" date="2023-03" db="EMBL/GenBank/DDBJ databases">
        <title>Chromosome-scale reference genome and RAD-based genetic map of yellow starthistle (Centaurea solstitialis) reveal putative structural variation and QTLs associated with invader traits.</title>
        <authorList>
            <person name="Reatini B."/>
            <person name="Cang F.A."/>
            <person name="Jiang Q."/>
            <person name="Mckibben M.T.W."/>
            <person name="Barker M.S."/>
            <person name="Rieseberg L.H."/>
            <person name="Dlugosch K.M."/>
        </authorList>
    </citation>
    <scope>NUCLEOTIDE SEQUENCE</scope>
    <source>
        <strain evidence="2">CAN-66</strain>
        <tissue evidence="2">Leaf</tissue>
    </source>
</reference>
<dbReference type="SUPFAM" id="SSF81383">
    <property type="entry name" value="F-box domain"/>
    <property type="match status" value="1"/>
</dbReference>
<protein>
    <recommendedName>
        <fullName evidence="1">F-box domain-containing protein</fullName>
    </recommendedName>
</protein>
<dbReference type="InterPro" id="IPR055411">
    <property type="entry name" value="LRR_FXL15/At3g58940/PEG3-like"/>
</dbReference>
<dbReference type="PANTHER" id="PTHR34145:SF28">
    <property type="entry name" value="F-BOX DOMAIN-CONTAINING PROTEIN"/>
    <property type="match status" value="1"/>
</dbReference>
<dbReference type="InterPro" id="IPR036047">
    <property type="entry name" value="F-box-like_dom_sf"/>
</dbReference>
<dbReference type="Gene3D" id="1.20.1280.50">
    <property type="match status" value="1"/>
</dbReference>
<organism evidence="2 3">
    <name type="scientific">Centaurea solstitialis</name>
    <name type="common">yellow star-thistle</name>
    <dbReference type="NCBI Taxonomy" id="347529"/>
    <lineage>
        <taxon>Eukaryota</taxon>
        <taxon>Viridiplantae</taxon>
        <taxon>Streptophyta</taxon>
        <taxon>Embryophyta</taxon>
        <taxon>Tracheophyta</taxon>
        <taxon>Spermatophyta</taxon>
        <taxon>Magnoliopsida</taxon>
        <taxon>eudicotyledons</taxon>
        <taxon>Gunneridae</taxon>
        <taxon>Pentapetalae</taxon>
        <taxon>asterids</taxon>
        <taxon>campanulids</taxon>
        <taxon>Asterales</taxon>
        <taxon>Asteraceae</taxon>
        <taxon>Carduoideae</taxon>
        <taxon>Cardueae</taxon>
        <taxon>Centaureinae</taxon>
        <taxon>Centaurea</taxon>
    </lineage>
</organism>
<feature type="domain" description="F-box" evidence="1">
    <location>
        <begin position="96"/>
        <end position="151"/>
    </location>
</feature>
<comment type="caution">
    <text evidence="2">The sequence shown here is derived from an EMBL/GenBank/DDBJ whole genome shotgun (WGS) entry which is preliminary data.</text>
</comment>